<dbReference type="RefSeq" id="WP_200379007.1">
    <property type="nucleotide sequence ID" value="NZ_NRRU01000048.1"/>
</dbReference>
<dbReference type="GO" id="GO:0016779">
    <property type="term" value="F:nucleotidyltransferase activity"/>
    <property type="evidence" value="ECO:0007669"/>
    <property type="project" value="UniProtKB-KW"/>
</dbReference>
<dbReference type="InterPro" id="IPR014729">
    <property type="entry name" value="Rossmann-like_a/b/a_fold"/>
</dbReference>
<sequence>MSTVITYGTFDLFHIGHLKLLQRLRSLGDRLVVGVSTDEFNALKGKKTVVPYEHRVEIVRSVRFVDVAFPEQSWDQKRADIVREQAHIFAMGDDWVGKFDDLADLCEVVYLPRTQDVSTTEIRQLVAALHADKLAELQAASRHLQQVIDKL</sequence>
<organism evidence="4 5">
    <name type="scientific">Rubrivivax gelatinosus</name>
    <name type="common">Rhodocyclus gelatinosus</name>
    <name type="synonym">Rhodopseudomonas gelatinosa</name>
    <dbReference type="NCBI Taxonomy" id="28068"/>
    <lineage>
        <taxon>Bacteria</taxon>
        <taxon>Pseudomonadati</taxon>
        <taxon>Pseudomonadota</taxon>
        <taxon>Betaproteobacteria</taxon>
        <taxon>Burkholderiales</taxon>
        <taxon>Sphaerotilaceae</taxon>
        <taxon>Rubrivivax</taxon>
    </lineage>
</organism>
<dbReference type="EMBL" id="NRRU01000048">
    <property type="protein sequence ID" value="MBK1713827.1"/>
    <property type="molecule type" value="Genomic_DNA"/>
</dbReference>
<evidence type="ECO:0000256" key="2">
    <source>
        <dbReference type="ARBA" id="ARBA00022695"/>
    </source>
</evidence>
<reference evidence="4" key="1">
    <citation type="submission" date="2017-08" db="EMBL/GenBank/DDBJ databases">
        <authorList>
            <person name="Imhoff J.F."/>
            <person name="Rahn T."/>
            <person name="Kuenzel S."/>
            <person name="Neulinger S.C."/>
        </authorList>
    </citation>
    <scope>NUCLEOTIDE SEQUENCE</scope>
    <source>
        <strain evidence="4">IM 151</strain>
    </source>
</reference>
<keyword evidence="1" id="KW-0808">Transferase</keyword>
<evidence type="ECO:0000313" key="5">
    <source>
        <dbReference type="Proteomes" id="UP001041814"/>
    </source>
</evidence>
<feature type="domain" description="Cytidyltransferase-like" evidence="3">
    <location>
        <begin position="5"/>
        <end position="124"/>
    </location>
</feature>
<keyword evidence="2 4" id="KW-0548">Nucleotidyltransferase</keyword>
<dbReference type="PANTHER" id="PTHR43793:SF1">
    <property type="entry name" value="FAD SYNTHASE"/>
    <property type="match status" value="1"/>
</dbReference>
<reference evidence="4" key="2">
    <citation type="journal article" date="2020" name="Microorganisms">
        <title>Osmotic Adaptation and Compatible Solute Biosynthesis of Phototrophic Bacteria as Revealed from Genome Analyses.</title>
        <authorList>
            <person name="Imhoff J.F."/>
            <person name="Rahn T."/>
            <person name="Kunzel S."/>
            <person name="Keller A."/>
            <person name="Neulinger S.C."/>
        </authorList>
    </citation>
    <scope>NUCLEOTIDE SEQUENCE</scope>
    <source>
        <strain evidence="4">IM 151</strain>
    </source>
</reference>
<name>A0ABS1DUW8_RUBGE</name>
<dbReference type="InterPro" id="IPR050385">
    <property type="entry name" value="Archaeal_FAD_synthase"/>
</dbReference>
<dbReference type="PANTHER" id="PTHR43793">
    <property type="entry name" value="FAD SYNTHASE"/>
    <property type="match status" value="1"/>
</dbReference>
<accession>A0ABS1DUW8</accession>
<protein>
    <submittedName>
        <fullName evidence="4">Glycerol-3-phosphate cytidylyltransferase</fullName>
    </submittedName>
</protein>
<evidence type="ECO:0000256" key="1">
    <source>
        <dbReference type="ARBA" id="ARBA00022679"/>
    </source>
</evidence>
<comment type="caution">
    <text evidence="4">The sequence shown here is derived from an EMBL/GenBank/DDBJ whole genome shotgun (WGS) entry which is preliminary data.</text>
</comment>
<dbReference type="Gene3D" id="3.40.50.620">
    <property type="entry name" value="HUPs"/>
    <property type="match status" value="1"/>
</dbReference>
<evidence type="ECO:0000313" key="4">
    <source>
        <dbReference type="EMBL" id="MBK1713827.1"/>
    </source>
</evidence>
<evidence type="ECO:0000259" key="3">
    <source>
        <dbReference type="Pfam" id="PF01467"/>
    </source>
</evidence>
<gene>
    <name evidence="4" type="ORF">CKO43_13685</name>
</gene>
<dbReference type="Pfam" id="PF01467">
    <property type="entry name" value="CTP_transf_like"/>
    <property type="match status" value="1"/>
</dbReference>
<proteinExistence type="predicted"/>
<dbReference type="SUPFAM" id="SSF52374">
    <property type="entry name" value="Nucleotidylyl transferase"/>
    <property type="match status" value="1"/>
</dbReference>
<keyword evidence="5" id="KW-1185">Reference proteome</keyword>
<dbReference type="Proteomes" id="UP001041814">
    <property type="component" value="Unassembled WGS sequence"/>
</dbReference>
<dbReference type="InterPro" id="IPR004821">
    <property type="entry name" value="Cyt_trans-like"/>
</dbReference>
<dbReference type="NCBIfam" id="TIGR00125">
    <property type="entry name" value="cyt_tran_rel"/>
    <property type="match status" value="1"/>
</dbReference>